<accession>A0A327Z7K8</accession>
<keyword evidence="1" id="KW-0547">Nucleotide-binding</keyword>
<comment type="caution">
    <text evidence="4">The sequence shown here is derived from an EMBL/GenBank/DDBJ whole genome shotgun (WGS) entry which is preliminary data.</text>
</comment>
<evidence type="ECO:0000256" key="1">
    <source>
        <dbReference type="ARBA" id="ARBA00022741"/>
    </source>
</evidence>
<organism evidence="4 5">
    <name type="scientific">Actinoplanes lutulentus</name>
    <dbReference type="NCBI Taxonomy" id="1287878"/>
    <lineage>
        <taxon>Bacteria</taxon>
        <taxon>Bacillati</taxon>
        <taxon>Actinomycetota</taxon>
        <taxon>Actinomycetes</taxon>
        <taxon>Micromonosporales</taxon>
        <taxon>Micromonosporaceae</taxon>
        <taxon>Actinoplanes</taxon>
    </lineage>
</organism>
<dbReference type="Gene3D" id="3.40.50.300">
    <property type="entry name" value="P-loop containing nucleotide triphosphate hydrolases"/>
    <property type="match status" value="1"/>
</dbReference>
<dbReference type="GO" id="GO:0016887">
    <property type="term" value="F:ATP hydrolysis activity"/>
    <property type="evidence" value="ECO:0007669"/>
    <property type="project" value="InterPro"/>
</dbReference>
<evidence type="ECO:0000256" key="2">
    <source>
        <dbReference type="ARBA" id="ARBA00022840"/>
    </source>
</evidence>
<dbReference type="Proteomes" id="UP000249341">
    <property type="component" value="Unassembled WGS sequence"/>
</dbReference>
<feature type="domain" description="ABC transporter" evidence="3">
    <location>
        <begin position="5"/>
        <end position="231"/>
    </location>
</feature>
<reference evidence="4 5" key="1">
    <citation type="submission" date="2018-06" db="EMBL/GenBank/DDBJ databases">
        <title>Genomic Encyclopedia of Type Strains, Phase III (KMG-III): the genomes of soil and plant-associated and newly described type strains.</title>
        <authorList>
            <person name="Whitman W."/>
        </authorList>
    </citation>
    <scope>NUCLEOTIDE SEQUENCE [LARGE SCALE GENOMIC DNA]</scope>
    <source>
        <strain evidence="4 5">CGMCC 4.7090</strain>
    </source>
</reference>
<dbReference type="SMART" id="SM00382">
    <property type="entry name" value="AAA"/>
    <property type="match status" value="1"/>
</dbReference>
<dbReference type="InterPro" id="IPR003439">
    <property type="entry name" value="ABC_transporter-like_ATP-bd"/>
</dbReference>
<dbReference type="PANTHER" id="PTHR43158">
    <property type="entry name" value="SKFA PEPTIDE EXPORT ATP-BINDING PROTEIN SKFE"/>
    <property type="match status" value="1"/>
</dbReference>
<evidence type="ECO:0000313" key="4">
    <source>
        <dbReference type="EMBL" id="RAK31270.1"/>
    </source>
</evidence>
<dbReference type="Pfam" id="PF00005">
    <property type="entry name" value="ABC_tran"/>
    <property type="match status" value="1"/>
</dbReference>
<dbReference type="AlphaFoldDB" id="A0A327Z7K8"/>
<evidence type="ECO:0000259" key="3">
    <source>
        <dbReference type="PROSITE" id="PS50893"/>
    </source>
</evidence>
<dbReference type="RefSeq" id="WP_111652195.1">
    <property type="nucleotide sequence ID" value="NZ_JACHWI010000010.1"/>
</dbReference>
<name>A0A327Z7K8_9ACTN</name>
<evidence type="ECO:0000313" key="5">
    <source>
        <dbReference type="Proteomes" id="UP000249341"/>
    </source>
</evidence>
<dbReference type="OrthoDB" id="9804819at2"/>
<proteinExistence type="predicted"/>
<dbReference type="GO" id="GO:0005524">
    <property type="term" value="F:ATP binding"/>
    <property type="evidence" value="ECO:0007669"/>
    <property type="project" value="UniProtKB-KW"/>
</dbReference>
<dbReference type="InterPro" id="IPR003593">
    <property type="entry name" value="AAA+_ATPase"/>
</dbReference>
<dbReference type="PANTHER" id="PTHR43158:SF5">
    <property type="entry name" value="ABC TRANSPORTER, ATP-BINDING PROTEIN"/>
    <property type="match status" value="1"/>
</dbReference>
<keyword evidence="5" id="KW-1185">Reference proteome</keyword>
<keyword evidence="2 4" id="KW-0067">ATP-binding</keyword>
<sequence>MTLSIQTTDLRIRYGDTEALHGLDLDLPGGKIYGLLGRNGAGKSTLLSALAGFRKPSAGTVLVGGQPVFENVTATTKICLIREDGWVGDPTDNIGDILEMAKYLRPSWDDTYANELLDRFALPRKKALNALSRGQRSAFGVVVGLASRAPLTMFDEAHLGMDAPTRQLFLDELLRDYLANPRTFVISTHLIEEQSPLFEDVLIIDRGRVLLHEELDELRTRGVSVTGPAEVVEDFVAGLTVLGRQRLGPTVQAMVYGTLDDDQRRRARGRGLELGPVGVQDLFIHLTSAENATNAPNLTGADA</sequence>
<dbReference type="EMBL" id="QLMJ01000015">
    <property type="protein sequence ID" value="RAK31270.1"/>
    <property type="molecule type" value="Genomic_DNA"/>
</dbReference>
<protein>
    <submittedName>
        <fullName evidence="4">ABC-2 type transport system ATP-binding protein</fullName>
    </submittedName>
</protein>
<dbReference type="InterPro" id="IPR027417">
    <property type="entry name" value="P-loop_NTPase"/>
</dbReference>
<gene>
    <name evidence="4" type="ORF">B0I29_11576</name>
</gene>
<dbReference type="PROSITE" id="PS50893">
    <property type="entry name" value="ABC_TRANSPORTER_2"/>
    <property type="match status" value="1"/>
</dbReference>
<dbReference type="SUPFAM" id="SSF52540">
    <property type="entry name" value="P-loop containing nucleoside triphosphate hydrolases"/>
    <property type="match status" value="1"/>
</dbReference>